<name>A0ACB7S4V5_HYAAI</name>
<reference evidence="1" key="1">
    <citation type="submission" date="2020-05" db="EMBL/GenBank/DDBJ databases">
        <title>Large-scale comparative analyses of tick genomes elucidate their genetic diversity and vector capacities.</title>
        <authorList>
            <person name="Jia N."/>
            <person name="Wang J."/>
            <person name="Shi W."/>
            <person name="Du L."/>
            <person name="Sun Y."/>
            <person name="Zhan W."/>
            <person name="Jiang J."/>
            <person name="Wang Q."/>
            <person name="Zhang B."/>
            <person name="Ji P."/>
            <person name="Sakyi L.B."/>
            <person name="Cui X."/>
            <person name="Yuan T."/>
            <person name="Jiang B."/>
            <person name="Yang W."/>
            <person name="Lam T.T.-Y."/>
            <person name="Chang Q."/>
            <person name="Ding S."/>
            <person name="Wang X."/>
            <person name="Zhu J."/>
            <person name="Ruan X."/>
            <person name="Zhao L."/>
            <person name="Wei J."/>
            <person name="Que T."/>
            <person name="Du C."/>
            <person name="Cheng J."/>
            <person name="Dai P."/>
            <person name="Han X."/>
            <person name="Huang E."/>
            <person name="Gao Y."/>
            <person name="Liu J."/>
            <person name="Shao H."/>
            <person name="Ye R."/>
            <person name="Li L."/>
            <person name="Wei W."/>
            <person name="Wang X."/>
            <person name="Wang C."/>
            <person name="Yang T."/>
            <person name="Huo Q."/>
            <person name="Li W."/>
            <person name="Guo W."/>
            <person name="Chen H."/>
            <person name="Zhou L."/>
            <person name="Ni X."/>
            <person name="Tian J."/>
            <person name="Zhou Y."/>
            <person name="Sheng Y."/>
            <person name="Liu T."/>
            <person name="Pan Y."/>
            <person name="Xia L."/>
            <person name="Li J."/>
            <person name="Zhao F."/>
            <person name="Cao W."/>
        </authorList>
    </citation>
    <scope>NUCLEOTIDE SEQUENCE</scope>
    <source>
        <strain evidence="1">Hyas-2018</strain>
    </source>
</reference>
<dbReference type="EMBL" id="CM023486">
    <property type="protein sequence ID" value="KAH6928759.1"/>
    <property type="molecule type" value="Genomic_DNA"/>
</dbReference>
<gene>
    <name evidence="1" type="ORF">HPB50_019242</name>
</gene>
<evidence type="ECO:0000313" key="2">
    <source>
        <dbReference type="Proteomes" id="UP000821845"/>
    </source>
</evidence>
<organism evidence="1 2">
    <name type="scientific">Hyalomma asiaticum</name>
    <name type="common">Tick</name>
    <dbReference type="NCBI Taxonomy" id="266040"/>
    <lineage>
        <taxon>Eukaryota</taxon>
        <taxon>Metazoa</taxon>
        <taxon>Ecdysozoa</taxon>
        <taxon>Arthropoda</taxon>
        <taxon>Chelicerata</taxon>
        <taxon>Arachnida</taxon>
        <taxon>Acari</taxon>
        <taxon>Parasitiformes</taxon>
        <taxon>Ixodida</taxon>
        <taxon>Ixodoidea</taxon>
        <taxon>Ixodidae</taxon>
        <taxon>Hyalomminae</taxon>
        <taxon>Hyalomma</taxon>
    </lineage>
</organism>
<accession>A0ACB7S4V5</accession>
<evidence type="ECO:0000313" key="1">
    <source>
        <dbReference type="EMBL" id="KAH6928759.1"/>
    </source>
</evidence>
<proteinExistence type="predicted"/>
<comment type="caution">
    <text evidence="1">The sequence shown here is derived from an EMBL/GenBank/DDBJ whole genome shotgun (WGS) entry which is preliminary data.</text>
</comment>
<keyword evidence="2" id="KW-1185">Reference proteome</keyword>
<dbReference type="Proteomes" id="UP000821845">
    <property type="component" value="Chromosome 6"/>
</dbReference>
<protein>
    <submittedName>
        <fullName evidence="1">Uncharacterized protein</fullName>
    </submittedName>
</protein>
<sequence>MGTSEQRENEELALVVSDPPVVRDAPASSRVHNVPLGDGPSYDEEGHLDDPDTPREPPLLDAHNTFLRSVLRTARRAFDFGFPYKLPQAYA</sequence>